<evidence type="ECO:0000313" key="6">
    <source>
        <dbReference type="EMBL" id="TCT13525.1"/>
    </source>
</evidence>
<dbReference type="GO" id="GO:0005829">
    <property type="term" value="C:cytosol"/>
    <property type="evidence" value="ECO:0007669"/>
    <property type="project" value="TreeGrafter"/>
</dbReference>
<dbReference type="GO" id="GO:0002128">
    <property type="term" value="P:tRNA nucleoside ribose methylation"/>
    <property type="evidence" value="ECO:0007669"/>
    <property type="project" value="TreeGrafter"/>
</dbReference>
<dbReference type="InterPro" id="IPR029026">
    <property type="entry name" value="tRNA_m1G_MTases_N"/>
</dbReference>
<dbReference type="Gene3D" id="3.40.1280.10">
    <property type="match status" value="1"/>
</dbReference>
<evidence type="ECO:0000259" key="5">
    <source>
        <dbReference type="Pfam" id="PF00588"/>
    </source>
</evidence>
<sequence length="249" mass="26552">MTVAPSPAIVLVAPQLGENIGMVARAMANFGLADLRLVNPRDGWPSETARAAASGADRVIDGARLYDSARAAIADIGLVLATTARPREMAKPVLRPREAAAQLAACIGGGDSAAILFGGERAGLGNDDVALADAIVTFPTDPAFASLNLAQSVLLMGYEWFLTRGGESGRPRAALPRRAAREDVMRLFEHLESELDAAGYLHPPEKRPVMVRNLRTIFLKAGLTDQEVRSLRGVVRALSELKVRRAHKA</sequence>
<dbReference type="InterPro" id="IPR029028">
    <property type="entry name" value="Alpha/beta_knot_MTases"/>
</dbReference>
<dbReference type="Pfam" id="PF00588">
    <property type="entry name" value="SpoU_methylase"/>
    <property type="match status" value="1"/>
</dbReference>
<dbReference type="PANTHER" id="PTHR42786">
    <property type="entry name" value="TRNA/RRNA METHYLTRANSFERASE"/>
    <property type="match status" value="1"/>
</dbReference>
<dbReference type="Proteomes" id="UP000295678">
    <property type="component" value="Unassembled WGS sequence"/>
</dbReference>
<dbReference type="EMBL" id="SMAK01000001">
    <property type="protein sequence ID" value="TCT13525.1"/>
    <property type="molecule type" value="Genomic_DNA"/>
</dbReference>
<dbReference type="InterPro" id="IPR004384">
    <property type="entry name" value="RNA_MeTrfase_TrmJ/LasT"/>
</dbReference>
<dbReference type="Gene3D" id="1.10.8.590">
    <property type="match status" value="1"/>
</dbReference>
<evidence type="ECO:0000256" key="4">
    <source>
        <dbReference type="ARBA" id="ARBA00022691"/>
    </source>
</evidence>
<evidence type="ECO:0000256" key="1">
    <source>
        <dbReference type="ARBA" id="ARBA00007228"/>
    </source>
</evidence>
<evidence type="ECO:0000256" key="2">
    <source>
        <dbReference type="ARBA" id="ARBA00022603"/>
    </source>
</evidence>
<keyword evidence="3 6" id="KW-0808">Transferase</keyword>
<feature type="domain" description="tRNA/rRNA methyltransferase SpoU type" evidence="5">
    <location>
        <begin position="8"/>
        <end position="158"/>
    </location>
</feature>
<keyword evidence="7" id="KW-1185">Reference proteome</keyword>
<name>A0A4R3MHL7_9HYPH</name>
<organism evidence="6 7">
    <name type="scientific">Tepidamorphus gemmatus</name>
    <dbReference type="NCBI Taxonomy" id="747076"/>
    <lineage>
        <taxon>Bacteria</taxon>
        <taxon>Pseudomonadati</taxon>
        <taxon>Pseudomonadota</taxon>
        <taxon>Alphaproteobacteria</taxon>
        <taxon>Hyphomicrobiales</taxon>
        <taxon>Tepidamorphaceae</taxon>
        <taxon>Tepidamorphus</taxon>
    </lineage>
</organism>
<gene>
    <name evidence="6" type="ORF">EDC22_101393</name>
</gene>
<protein>
    <submittedName>
        <fullName evidence="6">tRNA/rRNA methyltransferase</fullName>
    </submittedName>
</protein>
<dbReference type="InterPro" id="IPR001537">
    <property type="entry name" value="SpoU_MeTrfase"/>
</dbReference>
<dbReference type="CDD" id="cd18093">
    <property type="entry name" value="SpoU-like_TrmJ"/>
    <property type="match status" value="1"/>
</dbReference>
<dbReference type="GO" id="GO:0003723">
    <property type="term" value="F:RNA binding"/>
    <property type="evidence" value="ECO:0007669"/>
    <property type="project" value="InterPro"/>
</dbReference>
<keyword evidence="4" id="KW-0949">S-adenosyl-L-methionine</keyword>
<evidence type="ECO:0000256" key="3">
    <source>
        <dbReference type="ARBA" id="ARBA00022679"/>
    </source>
</evidence>
<dbReference type="AlphaFoldDB" id="A0A4R3MHL7"/>
<proteinExistence type="inferred from homology"/>
<accession>A0A4R3MHL7</accession>
<dbReference type="SUPFAM" id="SSF75217">
    <property type="entry name" value="alpha/beta knot"/>
    <property type="match status" value="1"/>
</dbReference>
<comment type="similarity">
    <text evidence="1">Belongs to the class IV-like SAM-binding methyltransferase superfamily. RNA methyltransferase TrmH family.</text>
</comment>
<dbReference type="RefSeq" id="WP_245499579.1">
    <property type="nucleotide sequence ID" value="NZ_SMAK01000001.1"/>
</dbReference>
<dbReference type="PANTHER" id="PTHR42786:SF7">
    <property type="entry name" value="TRNA_RRNA METHYLTRANSFERASE SPOU TYPE DOMAIN-CONTAINING PROTEIN"/>
    <property type="match status" value="1"/>
</dbReference>
<dbReference type="GO" id="GO:0008173">
    <property type="term" value="F:RNA methyltransferase activity"/>
    <property type="evidence" value="ECO:0007669"/>
    <property type="project" value="InterPro"/>
</dbReference>
<dbReference type="PIRSF" id="PIRSF004808">
    <property type="entry name" value="LasT"/>
    <property type="match status" value="1"/>
</dbReference>
<reference evidence="6 7" key="1">
    <citation type="submission" date="2019-03" db="EMBL/GenBank/DDBJ databases">
        <title>Genomic Encyclopedia of Type Strains, Phase IV (KMG-IV): sequencing the most valuable type-strain genomes for metagenomic binning, comparative biology and taxonomic classification.</title>
        <authorList>
            <person name="Goeker M."/>
        </authorList>
    </citation>
    <scope>NUCLEOTIDE SEQUENCE [LARGE SCALE GENOMIC DNA]</scope>
    <source>
        <strain evidence="6 7">DSM 19345</strain>
    </source>
</reference>
<evidence type="ECO:0000313" key="7">
    <source>
        <dbReference type="Proteomes" id="UP000295678"/>
    </source>
</evidence>
<keyword evidence="2 6" id="KW-0489">Methyltransferase</keyword>
<comment type="caution">
    <text evidence="6">The sequence shown here is derived from an EMBL/GenBank/DDBJ whole genome shotgun (WGS) entry which is preliminary data.</text>
</comment>